<evidence type="ECO:0000313" key="1">
    <source>
        <dbReference type="Proteomes" id="UP000504631"/>
    </source>
</evidence>
<dbReference type="RefSeq" id="XP_033343868.1">
    <property type="nucleotide sequence ID" value="XM_033487977.1"/>
</dbReference>
<keyword evidence="1" id="KW-1185">Reference proteome</keyword>
<dbReference type="GeneID" id="117230471"/>
<dbReference type="RefSeq" id="XP_033343866.1">
    <property type="nucleotide sequence ID" value="XM_033487975.1"/>
</dbReference>
<accession>A0A6J3JU60</accession>
<name>A0A6J3JU60_9HYME</name>
<evidence type="ECO:0000313" key="2">
    <source>
        <dbReference type="RefSeq" id="XP_033343866.1"/>
    </source>
</evidence>
<organism evidence="1 2">
    <name type="scientific">Bombus vosnesenskii</name>
    <dbReference type="NCBI Taxonomy" id="207650"/>
    <lineage>
        <taxon>Eukaryota</taxon>
        <taxon>Metazoa</taxon>
        <taxon>Ecdysozoa</taxon>
        <taxon>Arthropoda</taxon>
        <taxon>Hexapoda</taxon>
        <taxon>Insecta</taxon>
        <taxon>Pterygota</taxon>
        <taxon>Neoptera</taxon>
        <taxon>Endopterygota</taxon>
        <taxon>Hymenoptera</taxon>
        <taxon>Apocrita</taxon>
        <taxon>Aculeata</taxon>
        <taxon>Apoidea</taxon>
        <taxon>Anthophila</taxon>
        <taxon>Apidae</taxon>
        <taxon>Bombus</taxon>
        <taxon>Pyrobombus</taxon>
    </lineage>
</organism>
<gene>
    <name evidence="2 3" type="primary">LOC117230471</name>
</gene>
<sequence>MGQTVGRMPHSWIDLLEEKDRVLYWSGEVLSRVADNVNQEESFLIDYGNESIDKKVDSWMESNQARIDRIFSKHPDLPEAYKIKIANELEQITGELTMQMRNDYYHGYKDTVKFTKKVDLLGERQRRIHAKIQNLENTCHGSVKEFRRKFGPLRAKTFKNLRIGEKMIFQDKKLKSQFAKRVHDIDHKNVEECAKCIDKLIKIIEKAALTQQ</sequence>
<dbReference type="AlphaFoldDB" id="A0A6J3JU60"/>
<evidence type="ECO:0000313" key="3">
    <source>
        <dbReference type="RefSeq" id="XP_033343868.1"/>
    </source>
</evidence>
<reference evidence="2 3" key="1">
    <citation type="submission" date="2025-04" db="UniProtKB">
        <authorList>
            <consortium name="RefSeq"/>
        </authorList>
    </citation>
    <scope>IDENTIFICATION</scope>
    <source>
        <tissue evidence="2 3">Muscle</tissue>
    </source>
</reference>
<protein>
    <submittedName>
        <fullName evidence="2 3">Uncharacterized protein LOC117230471</fullName>
    </submittedName>
</protein>
<dbReference type="KEGG" id="bvk:117230471"/>
<dbReference type="Proteomes" id="UP000504631">
    <property type="component" value="Unplaced"/>
</dbReference>
<proteinExistence type="predicted"/>